<keyword evidence="1" id="KW-0862">Zinc</keyword>
<dbReference type="AlphaFoldDB" id="A0AAE2CC53"/>
<keyword evidence="1" id="KW-0863">Zinc-finger</keyword>
<dbReference type="PANTHER" id="PTHR31286:SF178">
    <property type="entry name" value="DUF4283 DOMAIN-CONTAINING PROTEIN"/>
    <property type="match status" value="1"/>
</dbReference>
<evidence type="ECO:0000313" key="3">
    <source>
        <dbReference type="EMBL" id="KAK4416676.1"/>
    </source>
</evidence>
<protein>
    <recommendedName>
        <fullName evidence="2">CCHC-type domain-containing protein</fullName>
    </recommendedName>
</protein>
<keyword evidence="4" id="KW-1185">Reference proteome</keyword>
<organism evidence="3 4">
    <name type="scientific">Sesamum alatum</name>
    <dbReference type="NCBI Taxonomy" id="300844"/>
    <lineage>
        <taxon>Eukaryota</taxon>
        <taxon>Viridiplantae</taxon>
        <taxon>Streptophyta</taxon>
        <taxon>Embryophyta</taxon>
        <taxon>Tracheophyta</taxon>
        <taxon>Spermatophyta</taxon>
        <taxon>Magnoliopsida</taxon>
        <taxon>eudicotyledons</taxon>
        <taxon>Gunneridae</taxon>
        <taxon>Pentapetalae</taxon>
        <taxon>asterids</taxon>
        <taxon>lamiids</taxon>
        <taxon>Lamiales</taxon>
        <taxon>Pedaliaceae</taxon>
        <taxon>Sesamum</taxon>
    </lineage>
</organism>
<keyword evidence="1" id="KW-0479">Metal-binding</keyword>
<dbReference type="InterPro" id="IPR025836">
    <property type="entry name" value="Zn_knuckle_CX2CX4HX4C"/>
</dbReference>
<evidence type="ECO:0000256" key="1">
    <source>
        <dbReference type="PROSITE-ProRule" id="PRU00047"/>
    </source>
</evidence>
<dbReference type="GO" id="GO:0003676">
    <property type="term" value="F:nucleic acid binding"/>
    <property type="evidence" value="ECO:0007669"/>
    <property type="project" value="InterPro"/>
</dbReference>
<dbReference type="Proteomes" id="UP001293254">
    <property type="component" value="Unassembled WGS sequence"/>
</dbReference>
<dbReference type="GO" id="GO:0008270">
    <property type="term" value="F:zinc ion binding"/>
    <property type="evidence" value="ECO:0007669"/>
    <property type="project" value="UniProtKB-KW"/>
</dbReference>
<dbReference type="InterPro" id="IPR040256">
    <property type="entry name" value="At4g02000-like"/>
</dbReference>
<dbReference type="PROSITE" id="PS50158">
    <property type="entry name" value="ZF_CCHC"/>
    <property type="match status" value="1"/>
</dbReference>
<feature type="domain" description="CCHC-type" evidence="2">
    <location>
        <begin position="144"/>
        <end position="157"/>
    </location>
</feature>
<dbReference type="Pfam" id="PF14392">
    <property type="entry name" value="zf-CCHC_4"/>
    <property type="match status" value="1"/>
</dbReference>
<name>A0AAE2CC53_9LAMI</name>
<dbReference type="InterPro" id="IPR001878">
    <property type="entry name" value="Znf_CCHC"/>
</dbReference>
<proteinExistence type="predicted"/>
<reference evidence="3" key="1">
    <citation type="submission" date="2020-06" db="EMBL/GenBank/DDBJ databases">
        <authorList>
            <person name="Li T."/>
            <person name="Hu X."/>
            <person name="Zhang T."/>
            <person name="Song X."/>
            <person name="Zhang H."/>
            <person name="Dai N."/>
            <person name="Sheng W."/>
            <person name="Hou X."/>
            <person name="Wei L."/>
        </authorList>
    </citation>
    <scope>NUCLEOTIDE SEQUENCE</scope>
    <source>
        <strain evidence="3">3651</strain>
        <tissue evidence="3">Leaf</tissue>
    </source>
</reference>
<gene>
    <name evidence="3" type="ORF">Salat_2493100</name>
</gene>
<sequence length="260" mass="28789">MPGKGMAFTRMGPDRFLLTFQHRMDKRHILEGGPWNFENYLIIFGDIGPNDDPAIMDLNFYDFTVWIHGFSPAQFTLTLGRLIGGKVGIVKDVFPLNGMSPSPALKVRLSLDVRKPLLRGTKIRSVEGKEMTVTFSYERLGIFCYLCGIIGHMAKHCDLQYAEDFHDPGMNTPYGPWLWAVSRPRGSFLSSSICSARPPSSLRGRHIFGGFSSPSVYVSRPLNEAVSPVPGTGLADCGLFVSQSPVLPSVVLLLWPVILL</sequence>
<evidence type="ECO:0000313" key="4">
    <source>
        <dbReference type="Proteomes" id="UP001293254"/>
    </source>
</evidence>
<dbReference type="PANTHER" id="PTHR31286">
    <property type="entry name" value="GLYCINE-RICH CELL WALL STRUCTURAL PROTEIN 1.8-LIKE"/>
    <property type="match status" value="1"/>
</dbReference>
<dbReference type="EMBL" id="JACGWO010000010">
    <property type="protein sequence ID" value="KAK4416676.1"/>
    <property type="molecule type" value="Genomic_DNA"/>
</dbReference>
<comment type="caution">
    <text evidence="3">The sequence shown here is derived from an EMBL/GenBank/DDBJ whole genome shotgun (WGS) entry which is preliminary data.</text>
</comment>
<reference evidence="3" key="2">
    <citation type="journal article" date="2024" name="Plant">
        <title>Genomic evolution and insights into agronomic trait innovations of Sesamum species.</title>
        <authorList>
            <person name="Miao H."/>
            <person name="Wang L."/>
            <person name="Qu L."/>
            <person name="Liu H."/>
            <person name="Sun Y."/>
            <person name="Le M."/>
            <person name="Wang Q."/>
            <person name="Wei S."/>
            <person name="Zheng Y."/>
            <person name="Lin W."/>
            <person name="Duan Y."/>
            <person name="Cao H."/>
            <person name="Xiong S."/>
            <person name="Wang X."/>
            <person name="Wei L."/>
            <person name="Li C."/>
            <person name="Ma Q."/>
            <person name="Ju M."/>
            <person name="Zhao R."/>
            <person name="Li G."/>
            <person name="Mu C."/>
            <person name="Tian Q."/>
            <person name="Mei H."/>
            <person name="Zhang T."/>
            <person name="Gao T."/>
            <person name="Zhang H."/>
        </authorList>
    </citation>
    <scope>NUCLEOTIDE SEQUENCE</scope>
    <source>
        <strain evidence="3">3651</strain>
    </source>
</reference>
<accession>A0AAE2CC53</accession>
<evidence type="ECO:0000259" key="2">
    <source>
        <dbReference type="PROSITE" id="PS50158"/>
    </source>
</evidence>